<feature type="compositionally biased region" description="Polar residues" evidence="4">
    <location>
        <begin position="189"/>
        <end position="198"/>
    </location>
</feature>
<dbReference type="Gene3D" id="1.10.555.10">
    <property type="entry name" value="Rho GTPase activation protein"/>
    <property type="match status" value="1"/>
</dbReference>
<dbReference type="PANTHER" id="PTHR23176">
    <property type="entry name" value="RHO/RAC/CDC GTPASE-ACTIVATING PROTEIN"/>
    <property type="match status" value="1"/>
</dbReference>
<dbReference type="Pfam" id="PF16618">
    <property type="entry name" value="SH3-WW_linker"/>
    <property type="match status" value="1"/>
</dbReference>
<feature type="domain" description="Rho-GAP" evidence="8">
    <location>
        <begin position="489"/>
        <end position="677"/>
    </location>
</feature>
<sequence>MADRSGKIVPGQVYIEVEYDYEYEAKDRKIVIKQGERYILVKKTNDDWWQVKPDENSKAFYVPAQYVKEVTRKALMPPVKQAVGLPNNSMKMIQSLHLQRSTENVNKLPELSSFGKPSSSVHGTGLIRDANQNFGPNYNPGQTLNLSLDLTHNNGKFNSDSHSPKASGQNRTRLFGHFPGPEFLDVEKSSFSQEQSCDSAGEGSERILQDSESGDELSSSSTEQIRWLKHVDDQGRQYYYSADGSRSEWELPKYNASSQQQREIIKSRSLDRRLQEPIVLTKWRHSTIVLDANDKGQEKYGLLNVTKITENGKKVRKNWLSSWAVLQGSSLLFTKTQGSSTSWFGSNQSKPEFTVDLKGATIEMAAKDKSSKKNVFELKTRQGTELLIQSDNDTVINDWFKVLSSTINNQTVETDETIEEETPDSPGIEKHDKEKDQKDPKKLRSMKVSSIDSSEQKKTKKNLKKFLIRRPTLQAVREKGYIKDQVFGSNLANLCQRENGTVPKFVKLCIEHVEEYGLDVDGIYRVSGNLAVIQKLRFAVNHDEKLDLNDSKWEDIHVITGALKMFFRELPEPLFTFNHFNDFVNAIKQEPRQRVTAVKDLIKQLPKPNQDTMQILFRHLKRVVENGEKNRMTYQSIAIVFGPTLLKPEKETGNIAVHTVYQNQIVELILLEISSIFGR</sequence>
<dbReference type="InterPro" id="IPR011993">
    <property type="entry name" value="PH-like_dom_sf"/>
</dbReference>
<dbReference type="Gene3D" id="2.30.29.30">
    <property type="entry name" value="Pleckstrin-homology domain (PH domain)/Phosphotyrosine-binding domain (PTB)"/>
    <property type="match status" value="1"/>
</dbReference>
<dbReference type="InterPro" id="IPR001849">
    <property type="entry name" value="PH_domain"/>
</dbReference>
<feature type="compositionally biased region" description="Basic and acidic residues" evidence="4">
    <location>
        <begin position="427"/>
        <end position="442"/>
    </location>
</feature>
<dbReference type="InterPro" id="IPR001452">
    <property type="entry name" value="SH3_domain"/>
</dbReference>
<keyword evidence="2" id="KW-0343">GTPase activation</keyword>
<dbReference type="Gene3D" id="2.30.30.40">
    <property type="entry name" value="SH3 Domains"/>
    <property type="match status" value="1"/>
</dbReference>
<keyword evidence="1 3" id="KW-0728">SH3 domain</keyword>
<evidence type="ECO:0000313" key="9">
    <source>
        <dbReference type="Proteomes" id="UP001652662"/>
    </source>
</evidence>
<dbReference type="Pfam" id="PF00169">
    <property type="entry name" value="PH"/>
    <property type="match status" value="1"/>
</dbReference>
<dbReference type="RefSeq" id="XP_070457854.1">
    <property type="nucleotide sequence ID" value="XM_070601753.1"/>
</dbReference>
<dbReference type="SUPFAM" id="SSF50044">
    <property type="entry name" value="SH3-domain"/>
    <property type="match status" value="1"/>
</dbReference>
<dbReference type="InterPro" id="IPR036020">
    <property type="entry name" value="WW_dom_sf"/>
</dbReference>
<dbReference type="PANTHER" id="PTHR23176:SF107">
    <property type="entry name" value="RHO GTPASE-ACTIVATING PROTEIN 12"/>
    <property type="match status" value="1"/>
</dbReference>
<evidence type="ECO:0000256" key="4">
    <source>
        <dbReference type="SAM" id="MobiDB-lite"/>
    </source>
</evidence>
<dbReference type="SMART" id="SM00324">
    <property type="entry name" value="RhoGAP"/>
    <property type="match status" value="1"/>
</dbReference>
<evidence type="ECO:0000256" key="3">
    <source>
        <dbReference type="PROSITE-ProRule" id="PRU00192"/>
    </source>
</evidence>
<dbReference type="CDD" id="cd04403">
    <property type="entry name" value="RhoGAP_ARHGAP27_15_12_9"/>
    <property type="match status" value="1"/>
</dbReference>
<feature type="domain" description="WW" evidence="7">
    <location>
        <begin position="227"/>
        <end position="254"/>
    </location>
</feature>
<feature type="compositionally biased region" description="Polar residues" evidence="4">
    <location>
        <begin position="149"/>
        <end position="172"/>
    </location>
</feature>
<feature type="domain" description="SH3" evidence="5">
    <location>
        <begin position="10"/>
        <end position="72"/>
    </location>
</feature>
<dbReference type="RefSeq" id="XP_070457855.1">
    <property type="nucleotide sequence ID" value="XM_070601754.1"/>
</dbReference>
<dbReference type="SMART" id="SM00233">
    <property type="entry name" value="PH"/>
    <property type="match status" value="1"/>
</dbReference>
<dbReference type="InterPro" id="IPR001202">
    <property type="entry name" value="WW_dom"/>
</dbReference>
<reference evidence="10 11" key="1">
    <citation type="submission" date="2025-05" db="UniProtKB">
        <authorList>
            <consortium name="RefSeq"/>
        </authorList>
    </citation>
    <scope>IDENTIFICATION</scope>
    <source>
        <tissue evidence="10 11">Blood</tissue>
    </source>
</reference>
<dbReference type="SUPFAM" id="SSF50729">
    <property type="entry name" value="PH domain-like"/>
    <property type="match status" value="1"/>
</dbReference>
<name>A0ABM4MYT7_EQUPR</name>
<dbReference type="InterPro" id="IPR008936">
    <property type="entry name" value="Rho_GTPase_activation_prot"/>
</dbReference>
<evidence type="ECO:0000259" key="7">
    <source>
        <dbReference type="PROSITE" id="PS50020"/>
    </source>
</evidence>
<dbReference type="InterPro" id="IPR035491">
    <property type="entry name" value="ARHGAP12_SH3"/>
</dbReference>
<evidence type="ECO:0000256" key="2">
    <source>
        <dbReference type="ARBA" id="ARBA00022468"/>
    </source>
</evidence>
<dbReference type="PROSITE" id="PS50020">
    <property type="entry name" value="WW_DOMAIN_2"/>
    <property type="match status" value="1"/>
</dbReference>
<dbReference type="SUPFAM" id="SSF48350">
    <property type="entry name" value="GTPase activation domain, GAP"/>
    <property type="match status" value="1"/>
</dbReference>
<feature type="compositionally biased region" description="Acidic residues" evidence="4">
    <location>
        <begin position="413"/>
        <end position="423"/>
    </location>
</feature>
<evidence type="ECO:0000259" key="5">
    <source>
        <dbReference type="PROSITE" id="PS50002"/>
    </source>
</evidence>
<dbReference type="CDD" id="cd13233">
    <property type="entry name" value="PH_ARHGAP9-like"/>
    <property type="match status" value="1"/>
</dbReference>
<dbReference type="PROSITE" id="PS50003">
    <property type="entry name" value="PH_DOMAIN"/>
    <property type="match status" value="1"/>
</dbReference>
<evidence type="ECO:0000313" key="11">
    <source>
        <dbReference type="RefSeq" id="XP_070457855.1"/>
    </source>
</evidence>
<dbReference type="SMART" id="SM00326">
    <property type="entry name" value="SH3"/>
    <property type="match status" value="1"/>
</dbReference>
<organism evidence="9 10">
    <name type="scientific">Equus przewalskii</name>
    <name type="common">Przewalski's horse</name>
    <name type="synonym">Equus caballus przewalskii</name>
    <dbReference type="NCBI Taxonomy" id="9798"/>
    <lineage>
        <taxon>Eukaryota</taxon>
        <taxon>Metazoa</taxon>
        <taxon>Chordata</taxon>
        <taxon>Craniata</taxon>
        <taxon>Vertebrata</taxon>
        <taxon>Euteleostomi</taxon>
        <taxon>Mammalia</taxon>
        <taxon>Eutheria</taxon>
        <taxon>Laurasiatheria</taxon>
        <taxon>Perissodactyla</taxon>
        <taxon>Equidae</taxon>
        <taxon>Equus</taxon>
    </lineage>
</organism>
<feature type="region of interest" description="Disordered" evidence="4">
    <location>
        <begin position="412"/>
        <end position="457"/>
    </location>
</feature>
<evidence type="ECO:0000259" key="6">
    <source>
        <dbReference type="PROSITE" id="PS50003"/>
    </source>
</evidence>
<accession>A0ABM4MYT7</accession>
<dbReference type="CDD" id="cd12070">
    <property type="entry name" value="SH3_ARHGAP12"/>
    <property type="match status" value="1"/>
</dbReference>
<dbReference type="Pfam" id="PF00620">
    <property type="entry name" value="RhoGAP"/>
    <property type="match status" value="1"/>
</dbReference>
<dbReference type="Proteomes" id="UP001652662">
    <property type="component" value="Chromosome 30"/>
</dbReference>
<dbReference type="PROSITE" id="PS50238">
    <property type="entry name" value="RHOGAP"/>
    <property type="match status" value="1"/>
</dbReference>
<evidence type="ECO:0000259" key="8">
    <source>
        <dbReference type="PROSITE" id="PS50238"/>
    </source>
</evidence>
<dbReference type="PROSITE" id="PS50002">
    <property type="entry name" value="SH3"/>
    <property type="match status" value="1"/>
</dbReference>
<keyword evidence="9" id="KW-1185">Reference proteome</keyword>
<feature type="domain" description="PH" evidence="6">
    <location>
        <begin position="307"/>
        <end position="408"/>
    </location>
</feature>
<evidence type="ECO:0000313" key="10">
    <source>
        <dbReference type="RefSeq" id="XP_070457854.1"/>
    </source>
</evidence>
<dbReference type="InterPro" id="IPR050729">
    <property type="entry name" value="Rho-GAP"/>
</dbReference>
<feature type="region of interest" description="Disordered" evidence="4">
    <location>
        <begin position="149"/>
        <end position="221"/>
    </location>
</feature>
<dbReference type="InterPro" id="IPR000198">
    <property type="entry name" value="RhoGAP_dom"/>
</dbReference>
<evidence type="ECO:0000256" key="1">
    <source>
        <dbReference type="ARBA" id="ARBA00022443"/>
    </source>
</evidence>
<proteinExistence type="predicted"/>
<dbReference type="SUPFAM" id="SSF51045">
    <property type="entry name" value="WW domain"/>
    <property type="match status" value="1"/>
</dbReference>
<dbReference type="InterPro" id="IPR036028">
    <property type="entry name" value="SH3-like_dom_sf"/>
</dbReference>
<protein>
    <submittedName>
        <fullName evidence="10 11">Rho GTPase-activating protein 12 isoform X12</fullName>
    </submittedName>
</protein>
<dbReference type="GeneID" id="103560161"/>
<dbReference type="Pfam" id="PF00018">
    <property type="entry name" value="SH3_1"/>
    <property type="match status" value="1"/>
</dbReference>
<gene>
    <name evidence="10 11" type="primary">ARHGAP12</name>
</gene>